<dbReference type="InterPro" id="IPR013197">
    <property type="entry name" value="RNA_pol_III_RPC82-rel_HTH"/>
</dbReference>
<proteinExistence type="inferred from homology"/>
<dbReference type="GO" id="GO:0042797">
    <property type="term" value="P:tRNA transcription by RNA polymerase III"/>
    <property type="evidence" value="ECO:0007669"/>
    <property type="project" value="EnsemblFungi"/>
</dbReference>
<evidence type="ECO:0000313" key="13">
    <source>
        <dbReference type="Proteomes" id="UP000195602"/>
    </source>
</evidence>
<accession>A0AA91PZB5</accession>
<protein>
    <recommendedName>
        <fullName evidence="3 8">DNA-directed RNA polymerase III subunit RPC3</fullName>
        <shortName evidence="8">RNA polymerase III subunit C3</shortName>
    </recommendedName>
</protein>
<evidence type="ECO:0000256" key="6">
    <source>
        <dbReference type="ARBA" id="ARBA00023242"/>
    </source>
</evidence>
<reference evidence="12 13" key="1">
    <citation type="submission" date="2017-04" db="EMBL/GenBank/DDBJ databases">
        <title>Draft genome of the yeast Clavispora lusitaniae type strain CBS 6936.</title>
        <authorList>
            <person name="Durrens P."/>
            <person name="Klopp C."/>
            <person name="Biteau N."/>
            <person name="Fitton-Ouhabi V."/>
            <person name="Dementhon K."/>
            <person name="Accoceberry I."/>
            <person name="Sherman D.J."/>
            <person name="Noel T."/>
        </authorList>
    </citation>
    <scope>NUCLEOTIDE SEQUENCE [LARGE SCALE GENOMIC DNA]</scope>
    <source>
        <strain evidence="12 13">CBS 6936</strain>
    </source>
</reference>
<dbReference type="GO" id="GO:0003899">
    <property type="term" value="F:DNA-directed RNA polymerase activity"/>
    <property type="evidence" value="ECO:0007669"/>
    <property type="project" value="EnsemblFungi"/>
</dbReference>
<evidence type="ECO:0000259" key="11">
    <source>
        <dbReference type="Pfam" id="PF22536"/>
    </source>
</evidence>
<comment type="similarity">
    <text evidence="8">Belongs to the RNA polymerase beta chain family.</text>
</comment>
<evidence type="ECO:0000256" key="3">
    <source>
        <dbReference type="ARBA" id="ARBA00016689"/>
    </source>
</evidence>
<sequence>MTSALTESAKTQSPFSYLYTRVALNHLGETSAIIISTLISYGRLTAKDISIKSKLTLKQVKIALVSLIQLNCIQYWKENSSKSVFYTFNDRGIITLLHAGDIIARIKSQYGEKAAELVQNIIENGNITVKDFISTLSDEQEKYDNMAILVKLFNDGWLHRLQIFNYHPAEDLWNKMYQETLKNTPRSATTSEIKRVAEATEKTKIKFNDLFLSGNESKDVFIVESGIHQLKSSITLGFNLSRFEKHLRSRALSDMAKSRLGLLTGFIYEQCCSLIEQKSADLRHRYQDISGLITNPEEERVFLSSVENALVDSKMTVFTIRDLMRHLPPDLDLRNSILTQNFLKPAKRVNVNGTDQPHKKIKLEDGSAITEMDIEFESDFHAENGDGPLSMTLVAEHLRLLTFNTVPFLFEVAPGSYTIPFLQLSKHVKQFHYEALIKTTMGTNALRILKCIKAMKLVDEKAISNSVLLKERTVKNELYHLINMNVIEIQEVPRSADRAASKTFYLFRHKDASSYRFLSHALAFNMGDILTNIESFKAEHKILLEKCEREDVKGHEEELLLESELKTLRDLQLREISNIGRFNRVKWLFTVFGTL</sequence>
<organism evidence="12 13">
    <name type="scientific">Clavispora lusitaniae</name>
    <name type="common">Candida lusitaniae</name>
    <dbReference type="NCBI Taxonomy" id="36911"/>
    <lineage>
        <taxon>Eukaryota</taxon>
        <taxon>Fungi</taxon>
        <taxon>Dikarya</taxon>
        <taxon>Ascomycota</taxon>
        <taxon>Saccharomycotina</taxon>
        <taxon>Pichiomycetes</taxon>
        <taxon>Metschnikowiaceae</taxon>
        <taxon>Clavispora</taxon>
    </lineage>
</organism>
<gene>
    <name evidence="12" type="ORF">A9F13_09g00814</name>
</gene>
<evidence type="ECO:0000256" key="1">
    <source>
        <dbReference type="ARBA" id="ARBA00004123"/>
    </source>
</evidence>
<keyword evidence="6 8" id="KW-0539">Nucleus</keyword>
<comment type="caution">
    <text evidence="12">The sequence shown here is derived from an EMBL/GenBank/DDBJ whole genome shotgun (WGS) entry which is preliminary data.</text>
</comment>
<feature type="domain" description="RNA polymerase III Rpc82 C -terminal" evidence="9">
    <location>
        <begin position="148"/>
        <end position="425"/>
    </location>
</feature>
<evidence type="ECO:0000256" key="8">
    <source>
        <dbReference type="RuleBase" id="RU367076"/>
    </source>
</evidence>
<comment type="subunit">
    <text evidence="2 8">Component of the RNA polymerase III (Pol III) complex consisting of 17 subunits.</text>
</comment>
<comment type="function">
    <text evidence="7 8">DNA-dependent RNA polymerase catalyzes the transcription of DNA into RNA using the four ribonucleoside triphosphates as substrates. Specific core component of RNA polymerase III which synthesizes small RNAs, such as 5S rRNA and tRNAs.</text>
</comment>
<dbReference type="Pfam" id="PF22536">
    <property type="entry name" value="WHD_POLR3C"/>
    <property type="match status" value="1"/>
</dbReference>
<evidence type="ECO:0000259" key="9">
    <source>
        <dbReference type="Pfam" id="PF05645"/>
    </source>
</evidence>
<dbReference type="Pfam" id="PF08221">
    <property type="entry name" value="HTH_9"/>
    <property type="match status" value="1"/>
</dbReference>
<feature type="domain" description="DNA-directed RNA polymerase III subunit RPC3 winged-helix" evidence="11">
    <location>
        <begin position="434"/>
        <end position="508"/>
    </location>
</feature>
<dbReference type="InterPro" id="IPR039748">
    <property type="entry name" value="RPC3"/>
</dbReference>
<comment type="subcellular location">
    <subcellularLocation>
        <location evidence="1 8">Nucleus</location>
    </subcellularLocation>
</comment>
<dbReference type="PANTHER" id="PTHR12949:SF0">
    <property type="entry name" value="DNA-DIRECTED RNA POLYMERASE III SUBUNIT RPC3"/>
    <property type="match status" value="1"/>
</dbReference>
<evidence type="ECO:0000256" key="5">
    <source>
        <dbReference type="ARBA" id="ARBA00023163"/>
    </source>
</evidence>
<evidence type="ECO:0000259" key="10">
    <source>
        <dbReference type="Pfam" id="PF08221"/>
    </source>
</evidence>
<feature type="domain" description="RNA polymerase III subunit RPC82-related helix-turn-helix" evidence="10">
    <location>
        <begin position="18"/>
        <end position="78"/>
    </location>
</feature>
<dbReference type="Pfam" id="PF05645">
    <property type="entry name" value="RNA_pol_Rpc82"/>
    <property type="match status" value="1"/>
</dbReference>
<dbReference type="Pfam" id="PF20912">
    <property type="entry name" value="RPC3_helical"/>
    <property type="match status" value="1"/>
</dbReference>
<dbReference type="PANTHER" id="PTHR12949">
    <property type="entry name" value="RNA POLYMERASE III DNA DIRECTED -RELATED"/>
    <property type="match status" value="1"/>
</dbReference>
<evidence type="ECO:0000256" key="2">
    <source>
        <dbReference type="ARBA" id="ARBA00011206"/>
    </source>
</evidence>
<dbReference type="EMBL" id="LYUB02000009">
    <property type="protein sequence ID" value="OVF08156.1"/>
    <property type="molecule type" value="Genomic_DNA"/>
</dbReference>
<keyword evidence="4 8" id="KW-0240">DNA-directed RNA polymerase</keyword>
<dbReference type="InterPro" id="IPR008806">
    <property type="entry name" value="RNA_pol_III_Rpc82_C"/>
</dbReference>
<dbReference type="InterPro" id="IPR036388">
    <property type="entry name" value="WH-like_DNA-bd_sf"/>
</dbReference>
<keyword evidence="5 8" id="KW-0804">Transcription</keyword>
<dbReference type="InterPro" id="IPR055207">
    <property type="entry name" value="POLR3C_WHD"/>
</dbReference>
<dbReference type="AlphaFoldDB" id="A0AA91PZB5"/>
<evidence type="ECO:0000313" key="12">
    <source>
        <dbReference type="EMBL" id="OVF08156.1"/>
    </source>
</evidence>
<dbReference type="OMA" id="KHRFVRH"/>
<dbReference type="GO" id="GO:0005666">
    <property type="term" value="C:RNA polymerase III complex"/>
    <property type="evidence" value="ECO:0007669"/>
    <property type="project" value="UniProtKB-UniRule"/>
</dbReference>
<dbReference type="GO" id="GO:0003697">
    <property type="term" value="F:single-stranded DNA binding"/>
    <property type="evidence" value="ECO:0007669"/>
    <property type="project" value="UniProtKB-UniRule"/>
</dbReference>
<dbReference type="GO" id="GO:0006386">
    <property type="term" value="P:termination of RNA polymerase III transcription"/>
    <property type="evidence" value="ECO:0007669"/>
    <property type="project" value="EnsemblFungi"/>
</dbReference>
<dbReference type="Gene3D" id="1.10.10.10">
    <property type="entry name" value="Winged helix-like DNA-binding domain superfamily/Winged helix DNA-binding domain"/>
    <property type="match status" value="2"/>
</dbReference>
<evidence type="ECO:0000256" key="7">
    <source>
        <dbReference type="ARBA" id="ARBA00025127"/>
    </source>
</evidence>
<evidence type="ECO:0000256" key="4">
    <source>
        <dbReference type="ARBA" id="ARBA00022478"/>
    </source>
</evidence>
<dbReference type="GO" id="GO:0006384">
    <property type="term" value="P:transcription initiation at RNA polymerase III promoter"/>
    <property type="evidence" value="ECO:0007669"/>
    <property type="project" value="EnsemblFungi"/>
</dbReference>
<dbReference type="Proteomes" id="UP000195602">
    <property type="component" value="Unassembled WGS sequence"/>
</dbReference>
<dbReference type="KEGG" id="clus:A9F13_09g00814"/>
<name>A0AA91PZB5_CLALS</name>